<sequence length="478" mass="51279">MRASGVDVTELVVAARDGDRQALDELVVRFLPLVYTVVRRALRGDPDVDDVVQDTMLRAVRDLPALRDAGSFRPWLMAITVRQVGTHLHRRRTADQRSAPLGEDLDLADRDAGVEDVTMLHLALSDQRRQIARASRWLDPADRMLMSLWWVEHAGHLTRAELADATGLTAAHAGVRIQRARQQLEVSRSVVAALEARPGCPRLGAAASGWDRVPSPLWRKRLSRHVRSCRVCGQATTGLIPTDRLLAAALLPVPAAVTMGMLGNIKATAAGAGGALPAKGLIFKIASAVGTRPVLALLAAGVVVAGVVAAAVPQWPQSHPPGPTAAPSPNSAELRPGSVSLEAADQPGRYVAMEADLGVLAKVDAATSTVTRRLATFDVTPGLAKPSCFTLRAWDGRYVRHMSWRLRLSEPDGSTLFRGDATFCPRPGVLPGSIALESANYPGWYLRHRDDELWVDRVDGRTALGADGAFLVRPALAG</sequence>
<evidence type="ECO:0000256" key="3">
    <source>
        <dbReference type="ARBA" id="ARBA00023163"/>
    </source>
</evidence>
<proteinExistence type="predicted"/>
<dbReference type="Pfam" id="PF05270">
    <property type="entry name" value="AbfB"/>
    <property type="match status" value="1"/>
</dbReference>
<keyword evidence="2" id="KW-0731">Sigma factor</keyword>
<dbReference type="SUPFAM" id="SSF110221">
    <property type="entry name" value="AbfB domain"/>
    <property type="match status" value="1"/>
</dbReference>
<evidence type="ECO:0000256" key="2">
    <source>
        <dbReference type="ARBA" id="ARBA00023082"/>
    </source>
</evidence>
<accession>A0A3D9ZT37</accession>
<evidence type="ECO:0000256" key="1">
    <source>
        <dbReference type="ARBA" id="ARBA00023015"/>
    </source>
</evidence>
<keyword evidence="3" id="KW-0804">Transcription</keyword>
<dbReference type="InterPro" id="IPR013325">
    <property type="entry name" value="RNA_pol_sigma_r2"/>
</dbReference>
<dbReference type="InterPro" id="IPR014284">
    <property type="entry name" value="RNA_pol_sigma-70_dom"/>
</dbReference>
<evidence type="ECO:0000313" key="8">
    <source>
        <dbReference type="Proteomes" id="UP000256913"/>
    </source>
</evidence>
<dbReference type="InterPro" id="IPR036195">
    <property type="entry name" value="AbfB_ABD_sf"/>
</dbReference>
<dbReference type="SUPFAM" id="SSF88946">
    <property type="entry name" value="Sigma2 domain of RNA polymerase sigma factors"/>
    <property type="match status" value="1"/>
</dbReference>
<feature type="domain" description="RNA polymerase sigma-70 region 2" evidence="5">
    <location>
        <begin position="26"/>
        <end position="92"/>
    </location>
</feature>
<dbReference type="RefSeq" id="WP_116076645.1">
    <property type="nucleotide sequence ID" value="NZ_BONB01000050.1"/>
</dbReference>
<dbReference type="PANTHER" id="PTHR43133:SF51">
    <property type="entry name" value="RNA POLYMERASE SIGMA FACTOR"/>
    <property type="match status" value="1"/>
</dbReference>
<keyword evidence="8" id="KW-1185">Reference proteome</keyword>
<dbReference type="AlphaFoldDB" id="A0A3D9ZT37"/>
<dbReference type="InterPro" id="IPR007627">
    <property type="entry name" value="RNA_pol_sigma70_r2"/>
</dbReference>
<protein>
    <submittedName>
        <fullName evidence="7">RNA polymerase sigma factor (Sigma-70 family)</fullName>
    </submittedName>
</protein>
<evidence type="ECO:0000259" key="5">
    <source>
        <dbReference type="Pfam" id="PF04542"/>
    </source>
</evidence>
<reference evidence="7 8" key="1">
    <citation type="submission" date="2018-08" db="EMBL/GenBank/DDBJ databases">
        <title>Sequencing the genomes of 1000 actinobacteria strains.</title>
        <authorList>
            <person name="Klenk H.-P."/>
        </authorList>
    </citation>
    <scope>NUCLEOTIDE SEQUENCE [LARGE SCALE GENOMIC DNA]</scope>
    <source>
        <strain evidence="7 8">DSM 44099</strain>
    </source>
</reference>
<dbReference type="Gene3D" id="2.80.10.50">
    <property type="match status" value="1"/>
</dbReference>
<dbReference type="Proteomes" id="UP000256913">
    <property type="component" value="Unassembled WGS sequence"/>
</dbReference>
<name>A0A3D9ZT37_9ACTN</name>
<comment type="caution">
    <text evidence="7">The sequence shown here is derived from an EMBL/GenBank/DDBJ whole genome shotgun (WGS) entry which is preliminary data.</text>
</comment>
<dbReference type="EMBL" id="QUMQ01000001">
    <property type="protein sequence ID" value="REF99163.1"/>
    <property type="molecule type" value="Genomic_DNA"/>
</dbReference>
<gene>
    <name evidence="7" type="ORF">DFJ67_5190</name>
</gene>
<dbReference type="NCBIfam" id="TIGR02937">
    <property type="entry name" value="sigma70-ECF"/>
    <property type="match status" value="1"/>
</dbReference>
<dbReference type="OrthoDB" id="8611574at2"/>
<dbReference type="InterPro" id="IPR007934">
    <property type="entry name" value="AbfB_ABD"/>
</dbReference>
<dbReference type="Pfam" id="PF04542">
    <property type="entry name" value="Sigma70_r2"/>
    <property type="match status" value="1"/>
</dbReference>
<dbReference type="PANTHER" id="PTHR43133">
    <property type="entry name" value="RNA POLYMERASE ECF-TYPE SIGMA FACTO"/>
    <property type="match status" value="1"/>
</dbReference>
<evidence type="ECO:0000256" key="4">
    <source>
        <dbReference type="SAM" id="MobiDB-lite"/>
    </source>
</evidence>
<organism evidence="7 8">
    <name type="scientific">Asanoa ferruginea</name>
    <dbReference type="NCBI Taxonomy" id="53367"/>
    <lineage>
        <taxon>Bacteria</taxon>
        <taxon>Bacillati</taxon>
        <taxon>Actinomycetota</taxon>
        <taxon>Actinomycetes</taxon>
        <taxon>Micromonosporales</taxon>
        <taxon>Micromonosporaceae</taxon>
        <taxon>Asanoa</taxon>
    </lineage>
</organism>
<dbReference type="GO" id="GO:0046373">
    <property type="term" value="P:L-arabinose metabolic process"/>
    <property type="evidence" value="ECO:0007669"/>
    <property type="project" value="InterPro"/>
</dbReference>
<keyword evidence="1" id="KW-0805">Transcription regulation</keyword>
<dbReference type="GO" id="GO:0006352">
    <property type="term" value="P:DNA-templated transcription initiation"/>
    <property type="evidence" value="ECO:0007669"/>
    <property type="project" value="InterPro"/>
</dbReference>
<dbReference type="CDD" id="cd23399">
    <property type="entry name" value="beta-trefoil_ABD_ABFB"/>
    <property type="match status" value="1"/>
</dbReference>
<dbReference type="GO" id="GO:0046556">
    <property type="term" value="F:alpha-L-arabinofuranosidase activity"/>
    <property type="evidence" value="ECO:0007669"/>
    <property type="project" value="InterPro"/>
</dbReference>
<dbReference type="InterPro" id="IPR039425">
    <property type="entry name" value="RNA_pol_sigma-70-like"/>
</dbReference>
<feature type="domain" description="Alpha-L-arabinofuranosidase B arabinose-binding" evidence="6">
    <location>
        <begin position="340"/>
        <end position="471"/>
    </location>
</feature>
<evidence type="ECO:0000313" key="7">
    <source>
        <dbReference type="EMBL" id="REF99163.1"/>
    </source>
</evidence>
<dbReference type="Gene3D" id="1.10.1740.10">
    <property type="match status" value="1"/>
</dbReference>
<evidence type="ECO:0000259" key="6">
    <source>
        <dbReference type="Pfam" id="PF05270"/>
    </source>
</evidence>
<feature type="region of interest" description="Disordered" evidence="4">
    <location>
        <begin position="315"/>
        <end position="335"/>
    </location>
</feature>
<dbReference type="GO" id="GO:0016987">
    <property type="term" value="F:sigma factor activity"/>
    <property type="evidence" value="ECO:0007669"/>
    <property type="project" value="UniProtKB-KW"/>
</dbReference>